<proteinExistence type="predicted"/>
<sequence length="172" mass="17664">MKLAAVEGITPVSLASPAHTAADLLALMTATRGPDSHHDPGLAQSAEEAATLAHTSGAGLVATVTHPAADPAILTAVVSTTDSPHGSTTAADLCAQLGQDDIQDITESRTETGYPVVIAERISTTPGCQLQAIVLDPGTRRLAIFTLHSPTGRGWWELAGLLGQLVTTVEFP</sequence>
<dbReference type="Proteomes" id="UP001205185">
    <property type="component" value="Unassembled WGS sequence"/>
</dbReference>
<keyword evidence="2" id="KW-1185">Reference proteome</keyword>
<evidence type="ECO:0000313" key="2">
    <source>
        <dbReference type="Proteomes" id="UP001205185"/>
    </source>
</evidence>
<gene>
    <name evidence="1" type="ORF">LV75_005539</name>
</gene>
<dbReference type="RefSeq" id="WP_308211052.1">
    <property type="nucleotide sequence ID" value="NZ_BAAAVB010000019.1"/>
</dbReference>
<comment type="caution">
    <text evidence="1">The sequence shown here is derived from an EMBL/GenBank/DDBJ whole genome shotgun (WGS) entry which is preliminary data.</text>
</comment>
<protein>
    <submittedName>
        <fullName evidence="1">Uncharacterized protein</fullName>
    </submittedName>
</protein>
<reference evidence="1 2" key="1">
    <citation type="submission" date="2022-06" db="EMBL/GenBank/DDBJ databases">
        <title>Genomic Encyclopedia of Archaeal and Bacterial Type Strains, Phase II (KMG-II): from individual species to whole genera.</title>
        <authorList>
            <person name="Goeker M."/>
        </authorList>
    </citation>
    <scope>NUCLEOTIDE SEQUENCE [LARGE SCALE GENOMIC DNA]</scope>
    <source>
        <strain evidence="1 2">DSM 44255</strain>
    </source>
</reference>
<organism evidence="1 2">
    <name type="scientific">Actinokineospora diospyrosa</name>
    <dbReference type="NCBI Taxonomy" id="103728"/>
    <lineage>
        <taxon>Bacteria</taxon>
        <taxon>Bacillati</taxon>
        <taxon>Actinomycetota</taxon>
        <taxon>Actinomycetes</taxon>
        <taxon>Pseudonocardiales</taxon>
        <taxon>Pseudonocardiaceae</taxon>
        <taxon>Actinokineospora</taxon>
    </lineage>
</organism>
<dbReference type="EMBL" id="JAMTCO010000015">
    <property type="protein sequence ID" value="MCP2273013.1"/>
    <property type="molecule type" value="Genomic_DNA"/>
</dbReference>
<evidence type="ECO:0000313" key="1">
    <source>
        <dbReference type="EMBL" id="MCP2273013.1"/>
    </source>
</evidence>
<accession>A0ABT1IK41</accession>
<name>A0ABT1IK41_9PSEU</name>